<organism evidence="2">
    <name type="scientific">Lamprotornis superbus</name>
    <dbReference type="NCBI Taxonomy" id="245042"/>
    <lineage>
        <taxon>Eukaryota</taxon>
        <taxon>Metazoa</taxon>
        <taxon>Chordata</taxon>
        <taxon>Craniata</taxon>
        <taxon>Vertebrata</taxon>
        <taxon>Euteleostomi</taxon>
        <taxon>Archelosauria</taxon>
        <taxon>Archosauria</taxon>
        <taxon>Dinosauria</taxon>
        <taxon>Saurischia</taxon>
        <taxon>Theropoda</taxon>
        <taxon>Coelurosauria</taxon>
        <taxon>Aves</taxon>
        <taxon>Neognathae</taxon>
        <taxon>Neoaves</taxon>
        <taxon>Telluraves</taxon>
        <taxon>Australaves</taxon>
        <taxon>Passeriformes</taxon>
        <taxon>Sturnidae</taxon>
        <taxon>Lamprotornis</taxon>
    </lineage>
</organism>
<dbReference type="InterPro" id="IPR013783">
    <property type="entry name" value="Ig-like_fold"/>
</dbReference>
<dbReference type="Proteomes" id="UP000618051">
    <property type="component" value="Unassembled WGS sequence"/>
</dbReference>
<proteinExistence type="predicted"/>
<reference evidence="3" key="3">
    <citation type="submission" date="2022-01" db="EMBL/GenBank/DDBJ databases">
        <authorList>
            <person name="Rubenstein D.R."/>
        </authorList>
    </citation>
    <scope>NUCLEOTIDE SEQUENCE</scope>
    <source>
        <strain evidence="3">SS15</strain>
        <tissue evidence="3">Liver</tissue>
    </source>
</reference>
<dbReference type="EMBL" id="JADDUC020000012">
    <property type="protein sequence ID" value="KAI1235339.1"/>
    <property type="molecule type" value="Genomic_DNA"/>
</dbReference>
<sequence length="799" mass="89065">MYSKQEESSPSATKLKSSSSQGHLTLGMFTVSPCSGSVAPWGQQKITVECLAGQEGTCEEQLYIDITGRDPRDNPLGIPFTLIAESCLPALEDVTLTFEEYPICSSTNLGCKLHSVKGAGLFVRDENKFIFTKVLVGQEAEAHFNIYNASGLPCDMVLSIKPLPGKRSLGFAKEKSPINNIFKFYPVTMSIPGSSSAIATVTFTPPDQQNYNCTFKASLVIPKGGKGHVPQVAVVCPSARSKRGNAVLRFKRLQVGDSEVLPLVIRNNGVIPVKFMLHLEDEHGAFFLRGRSSILDRFYTEDVEEDCTGNESKPPEKPFLLLHHGQSTKFDVIFKPTLAQRLEGKIRVLLGDTYSNKTLIELVGEGHKDEFTLDGLEEDIEEKNAKSSLKKDIIDAVRVNHIQFGDCPVGRPYRRTFTVTNHTSTKVMFFEWEADTVFQFSPKMGHLYPGCARDITVTLKSDFPATFRRHLVKCKVIKFNFELPQRKVQDWEDQMGIVTREDTTRKDPATSWSENEKMVETALESAYTLESIQKAKVYLSAFVVDTQFKRNMIVVQLKDTSPNQIRTATFRMHNTWNVALEYSCVEAADNEAVKKPHSTTLMPPSVLALPLLLCKGAEPGSGESHMLGQDWEGGHQREDAALRALKETEKAGNVHLADSSPFLPRTPNLKPALKKAEVIVKGRAQEQECPDKPKRSALRQPGKSQGPKKRQTIPSWKCSEVCGKQYLLIASLLQELGLCSSARDRQRTTRRKAALLPGHGDKQTLAHQCHHSLQLSHWERLQLNSTALNTSLFLLSLQH</sequence>
<gene>
    <name evidence="3" type="ORF">IHE44_0002197</name>
    <name evidence="2" type="ORF">IHE44_010898</name>
</gene>
<name>A0A835TW69_9PASS</name>
<comment type="caution">
    <text evidence="2">The sequence shown here is derived from an EMBL/GenBank/DDBJ whole genome shotgun (WGS) entry which is preliminary data.</text>
</comment>
<feature type="compositionally biased region" description="Basic and acidic residues" evidence="1">
    <location>
        <begin position="683"/>
        <end position="694"/>
    </location>
</feature>
<reference evidence="3 4" key="2">
    <citation type="journal article" date="2021" name="J. Hered.">
        <title>Feather Gene Expression Elucidates the Developmental Basis of Plumage Iridescence in African Starlings.</title>
        <authorList>
            <person name="Rubenstein D.R."/>
            <person name="Corvelo A."/>
            <person name="MacManes M.D."/>
            <person name="Maia R."/>
            <person name="Narzisi G."/>
            <person name="Rousaki A."/>
            <person name="Vandenabeele P."/>
            <person name="Shawkey M.D."/>
            <person name="Solomon J."/>
        </authorList>
    </citation>
    <scope>NUCLEOTIDE SEQUENCE [LARGE SCALE GENOMIC DNA]</scope>
    <source>
        <strain evidence="3">SS15</strain>
    </source>
</reference>
<dbReference type="InterPro" id="IPR033305">
    <property type="entry name" value="Hydin-like"/>
</dbReference>
<dbReference type="GO" id="GO:0005930">
    <property type="term" value="C:axoneme"/>
    <property type="evidence" value="ECO:0007669"/>
    <property type="project" value="TreeGrafter"/>
</dbReference>
<evidence type="ECO:0000313" key="3">
    <source>
        <dbReference type="EMBL" id="KAI1235339.1"/>
    </source>
</evidence>
<keyword evidence="4" id="KW-1185">Reference proteome</keyword>
<dbReference type="OrthoDB" id="442692at2759"/>
<evidence type="ECO:0000313" key="2">
    <source>
        <dbReference type="EMBL" id="KAG0121427.1"/>
    </source>
</evidence>
<dbReference type="PANTHER" id="PTHR23053">
    <property type="entry name" value="DLEC1 DELETED IN LUNG AND ESOPHAGEAL CANCER 1"/>
    <property type="match status" value="1"/>
</dbReference>
<dbReference type="PANTHER" id="PTHR23053:SF0">
    <property type="entry name" value="HYDROCEPHALUS-INDUCING PROTEIN HOMOLOG"/>
    <property type="match status" value="1"/>
</dbReference>
<evidence type="ECO:0008006" key="5">
    <source>
        <dbReference type="Google" id="ProtNLM"/>
    </source>
</evidence>
<dbReference type="EMBL" id="JADDUC010000049">
    <property type="protein sequence ID" value="KAG0121427.1"/>
    <property type="molecule type" value="Genomic_DNA"/>
</dbReference>
<evidence type="ECO:0000313" key="4">
    <source>
        <dbReference type="Proteomes" id="UP000618051"/>
    </source>
</evidence>
<reference evidence="2" key="1">
    <citation type="submission" date="2020-10" db="EMBL/GenBank/DDBJ databases">
        <title>Feather gene expression reveals the developmental basis of iridescence in African starlings.</title>
        <authorList>
            <person name="Rubenstein D.R."/>
        </authorList>
    </citation>
    <scope>NUCLEOTIDE SEQUENCE</scope>
    <source>
        <strain evidence="2">SS15</strain>
        <tissue evidence="2">Liver</tissue>
    </source>
</reference>
<dbReference type="AlphaFoldDB" id="A0A835TW69"/>
<evidence type="ECO:0000256" key="1">
    <source>
        <dbReference type="SAM" id="MobiDB-lite"/>
    </source>
</evidence>
<feature type="region of interest" description="Disordered" evidence="1">
    <location>
        <begin position="683"/>
        <end position="711"/>
    </location>
</feature>
<dbReference type="Gene3D" id="2.60.40.10">
    <property type="entry name" value="Immunoglobulins"/>
    <property type="match status" value="4"/>
</dbReference>
<protein>
    <recommendedName>
        <fullName evidence="5">HYDIN protein</fullName>
    </recommendedName>
</protein>
<dbReference type="GO" id="GO:0003341">
    <property type="term" value="P:cilium movement"/>
    <property type="evidence" value="ECO:0007669"/>
    <property type="project" value="TreeGrafter"/>
</dbReference>
<dbReference type="GO" id="GO:1904158">
    <property type="term" value="P:axonemal central apparatus assembly"/>
    <property type="evidence" value="ECO:0007669"/>
    <property type="project" value="TreeGrafter"/>
</dbReference>
<accession>A0A835TW69</accession>